<evidence type="ECO:0000256" key="1">
    <source>
        <dbReference type="ARBA" id="ARBA00009375"/>
    </source>
</evidence>
<feature type="domain" description="Pseudouridine synthase I TruA alpha/beta" evidence="4">
    <location>
        <begin position="9"/>
        <end position="99"/>
    </location>
</feature>
<reference evidence="5" key="1">
    <citation type="submission" date="2018-05" db="EMBL/GenBank/DDBJ databases">
        <authorList>
            <person name="Lanie J.A."/>
            <person name="Ng W.-L."/>
            <person name="Kazmierczak K.M."/>
            <person name="Andrzejewski T.M."/>
            <person name="Davidsen T.M."/>
            <person name="Wayne K.J."/>
            <person name="Tettelin H."/>
            <person name="Glass J.I."/>
            <person name="Rusch D."/>
            <person name="Podicherti R."/>
            <person name="Tsui H.-C.T."/>
            <person name="Winkler M.E."/>
        </authorList>
    </citation>
    <scope>NUCLEOTIDE SEQUENCE</scope>
</reference>
<accession>A0A382BUB1</accession>
<dbReference type="InterPro" id="IPR020103">
    <property type="entry name" value="PsdUridine_synth_cat_dom_sf"/>
</dbReference>
<dbReference type="GO" id="GO:0009982">
    <property type="term" value="F:pseudouridine synthase activity"/>
    <property type="evidence" value="ECO:0007669"/>
    <property type="project" value="InterPro"/>
</dbReference>
<dbReference type="FunFam" id="3.30.70.580:FF:000001">
    <property type="entry name" value="tRNA pseudouridine synthase A"/>
    <property type="match status" value="1"/>
</dbReference>
<name>A0A382BUB1_9ZZZZ</name>
<keyword evidence="2" id="KW-0819">tRNA processing</keyword>
<comment type="similarity">
    <text evidence="1">Belongs to the tRNA pseudouridine synthase TruA family.</text>
</comment>
<keyword evidence="3" id="KW-0413">Isomerase</keyword>
<dbReference type="HAMAP" id="MF_00171">
    <property type="entry name" value="TruA"/>
    <property type="match status" value="1"/>
</dbReference>
<evidence type="ECO:0000256" key="3">
    <source>
        <dbReference type="ARBA" id="ARBA00023235"/>
    </source>
</evidence>
<protein>
    <recommendedName>
        <fullName evidence="4">Pseudouridine synthase I TruA alpha/beta domain-containing protein</fullName>
    </recommendedName>
</protein>
<dbReference type="Gene3D" id="3.30.70.580">
    <property type="entry name" value="Pseudouridine synthase I, catalytic domain, N-terminal subdomain"/>
    <property type="match status" value="1"/>
</dbReference>
<dbReference type="GO" id="GO:0031119">
    <property type="term" value="P:tRNA pseudouridine synthesis"/>
    <property type="evidence" value="ECO:0007669"/>
    <property type="project" value="TreeGrafter"/>
</dbReference>
<dbReference type="PIRSF" id="PIRSF001430">
    <property type="entry name" value="tRNA_psdUrid_synth"/>
    <property type="match status" value="1"/>
</dbReference>
<organism evidence="5">
    <name type="scientific">marine metagenome</name>
    <dbReference type="NCBI Taxonomy" id="408172"/>
    <lineage>
        <taxon>unclassified sequences</taxon>
        <taxon>metagenomes</taxon>
        <taxon>ecological metagenomes</taxon>
    </lineage>
</organism>
<evidence type="ECO:0000259" key="4">
    <source>
        <dbReference type="Pfam" id="PF01416"/>
    </source>
</evidence>
<feature type="non-terminal residue" evidence="5">
    <location>
        <position position="1"/>
    </location>
</feature>
<dbReference type="AlphaFoldDB" id="A0A382BUB1"/>
<dbReference type="CDD" id="cd02570">
    <property type="entry name" value="PseudoU_synth_EcTruA"/>
    <property type="match status" value="1"/>
</dbReference>
<dbReference type="InterPro" id="IPR020094">
    <property type="entry name" value="TruA/RsuA/RluB/E/F_N"/>
</dbReference>
<proteinExistence type="inferred from homology"/>
<dbReference type="EMBL" id="UINC01031406">
    <property type="protein sequence ID" value="SVB17398.1"/>
    <property type="molecule type" value="Genomic_DNA"/>
</dbReference>
<evidence type="ECO:0000313" key="5">
    <source>
        <dbReference type="EMBL" id="SVB17398.1"/>
    </source>
</evidence>
<dbReference type="PANTHER" id="PTHR11142:SF0">
    <property type="entry name" value="TRNA PSEUDOURIDINE SYNTHASE-LIKE 1"/>
    <property type="match status" value="1"/>
</dbReference>
<dbReference type="Gene3D" id="3.30.70.660">
    <property type="entry name" value="Pseudouridine synthase I, catalytic domain, C-terminal subdomain"/>
    <property type="match status" value="1"/>
</dbReference>
<dbReference type="InterPro" id="IPR020095">
    <property type="entry name" value="PsdUridine_synth_TruA_C"/>
</dbReference>
<dbReference type="GO" id="GO:0003723">
    <property type="term" value="F:RNA binding"/>
    <property type="evidence" value="ECO:0007669"/>
    <property type="project" value="InterPro"/>
</dbReference>
<sequence length="263" mass="30118">VERKIKLLIEYEGSAYHGWQFQRNGLSIQEVLEKCIQKTVKRKTTLHSSGRTDAGVHAEGMVAHFTTVSKMTEDEFMRAFNSFLPHDIVIKEVSVVPMGFDARRSAGKKTYRYTILNRSYPSALLYRRCLFVPFPLDISAMRRAKNYLIGKHDFTSFRASNCGSKSPVREIFKIELIKKGEFVFLFFEGGGFLKHMVRNIVGTLVQVGRRQIKASDVKLILESRDRQKAGPTAEPQGLCLVNVEYSKFHTFKEGKERKSKVEL</sequence>
<dbReference type="InterPro" id="IPR001406">
    <property type="entry name" value="PsdUridine_synth_TruA"/>
</dbReference>
<dbReference type="SUPFAM" id="SSF55120">
    <property type="entry name" value="Pseudouridine synthase"/>
    <property type="match status" value="1"/>
</dbReference>
<evidence type="ECO:0000256" key="2">
    <source>
        <dbReference type="ARBA" id="ARBA00022694"/>
    </source>
</evidence>
<gene>
    <name evidence="5" type="ORF">METZ01_LOCUS170252</name>
</gene>
<feature type="domain" description="Pseudouridine synthase I TruA alpha/beta" evidence="4">
    <location>
        <begin position="146"/>
        <end position="246"/>
    </location>
</feature>
<dbReference type="InterPro" id="IPR020097">
    <property type="entry name" value="PsdUridine_synth_TruA_a/b_dom"/>
</dbReference>
<dbReference type="NCBIfam" id="TIGR00071">
    <property type="entry name" value="hisT_truA"/>
    <property type="match status" value="1"/>
</dbReference>
<dbReference type="Pfam" id="PF01416">
    <property type="entry name" value="PseudoU_synth_1"/>
    <property type="match status" value="2"/>
</dbReference>
<dbReference type="PANTHER" id="PTHR11142">
    <property type="entry name" value="PSEUDOURIDYLATE SYNTHASE"/>
    <property type="match status" value="1"/>
</dbReference>